<dbReference type="EMBL" id="VXIV02000245">
    <property type="protein sequence ID" value="KAF6039515.1"/>
    <property type="molecule type" value="Genomic_DNA"/>
</dbReference>
<evidence type="ECO:0000313" key="2">
    <source>
        <dbReference type="EMBL" id="KAF6039515.1"/>
    </source>
</evidence>
<dbReference type="Proteomes" id="UP000593567">
    <property type="component" value="Unassembled WGS sequence"/>
</dbReference>
<dbReference type="GO" id="GO:0005819">
    <property type="term" value="C:spindle"/>
    <property type="evidence" value="ECO:0007669"/>
    <property type="project" value="TreeGrafter"/>
</dbReference>
<evidence type="ECO:0000259" key="1">
    <source>
        <dbReference type="Pfam" id="PF03399"/>
    </source>
</evidence>
<name>A0A7J7KMX8_BUGNE</name>
<dbReference type="InterPro" id="IPR045107">
    <property type="entry name" value="SAC3/GANP/THP3"/>
</dbReference>
<dbReference type="GO" id="GO:0005813">
    <property type="term" value="C:centrosome"/>
    <property type="evidence" value="ECO:0007669"/>
    <property type="project" value="TreeGrafter"/>
</dbReference>
<comment type="caution">
    <text evidence="2">The sequence shown here is derived from an EMBL/GenBank/DDBJ whole genome shotgun (WGS) entry which is preliminary data.</text>
</comment>
<dbReference type="InterPro" id="IPR005062">
    <property type="entry name" value="SAC3/GANP/THP3_conserved"/>
</dbReference>
<dbReference type="Pfam" id="PF03399">
    <property type="entry name" value="SAC3_GANP"/>
    <property type="match status" value="1"/>
</dbReference>
<dbReference type="AlphaFoldDB" id="A0A7J7KMX8"/>
<reference evidence="2" key="1">
    <citation type="submission" date="2020-06" db="EMBL/GenBank/DDBJ databases">
        <title>Draft genome of Bugula neritina, a colonial animal packing powerful symbionts and potential medicines.</title>
        <authorList>
            <person name="Rayko M."/>
        </authorList>
    </citation>
    <scope>NUCLEOTIDE SEQUENCE [LARGE SCALE GENOMIC DNA]</scope>
    <source>
        <strain evidence="2">Kwan_BN1</strain>
    </source>
</reference>
<feature type="domain" description="SAC3/GANP/THP3 conserved" evidence="1">
    <location>
        <begin position="3"/>
        <end position="205"/>
    </location>
</feature>
<protein>
    <submittedName>
        <fullName evidence="2">SAC3D1</fullName>
    </submittedName>
</protein>
<sequence length="218" mass="25262">MDRDWAVIYEFVFDRLRAVRQDMVIQSLANLDTVYILEELRNRPISVFDPTINNTHLQEVIKQLLVQYDAVPPGGTKAMHQNRTEFESIYLLFNLNHNEALYHFLSLPSDIRKQEVCERAWQINMAAIDHNYVRLFRLLNQLSLLEYSAVHRHVLPLQCNTLRRMNTAYSSKACKFSLSELCAMIGHTSSQDTTSLLVSHGVKVTDGCVSFLKSSWRE</sequence>
<dbReference type="OrthoDB" id="264795at2759"/>
<organism evidence="2 3">
    <name type="scientific">Bugula neritina</name>
    <name type="common">Brown bryozoan</name>
    <name type="synonym">Sertularia neritina</name>
    <dbReference type="NCBI Taxonomy" id="10212"/>
    <lineage>
        <taxon>Eukaryota</taxon>
        <taxon>Metazoa</taxon>
        <taxon>Spiralia</taxon>
        <taxon>Lophotrochozoa</taxon>
        <taxon>Bryozoa</taxon>
        <taxon>Gymnolaemata</taxon>
        <taxon>Cheilostomatida</taxon>
        <taxon>Flustrina</taxon>
        <taxon>Buguloidea</taxon>
        <taxon>Bugulidae</taxon>
        <taxon>Bugula</taxon>
    </lineage>
</organism>
<dbReference type="PANTHER" id="PTHR12436:SF38">
    <property type="entry name" value="SAC3 DOMAIN-CONTAINING PROTEIN 1"/>
    <property type="match status" value="1"/>
</dbReference>
<dbReference type="GO" id="GO:0051298">
    <property type="term" value="P:centrosome duplication"/>
    <property type="evidence" value="ECO:0007669"/>
    <property type="project" value="TreeGrafter"/>
</dbReference>
<dbReference type="PANTHER" id="PTHR12436">
    <property type="entry name" value="80 KDA MCM3-ASSOCIATED PROTEIN"/>
    <property type="match status" value="1"/>
</dbReference>
<dbReference type="GO" id="GO:0005634">
    <property type="term" value="C:nucleus"/>
    <property type="evidence" value="ECO:0007669"/>
    <property type="project" value="TreeGrafter"/>
</dbReference>
<dbReference type="Gene3D" id="1.25.40.990">
    <property type="match status" value="1"/>
</dbReference>
<gene>
    <name evidence="2" type="ORF">EB796_002181</name>
</gene>
<dbReference type="GO" id="GO:0051225">
    <property type="term" value="P:spindle assembly"/>
    <property type="evidence" value="ECO:0007669"/>
    <property type="project" value="TreeGrafter"/>
</dbReference>
<proteinExistence type="predicted"/>
<evidence type="ECO:0000313" key="3">
    <source>
        <dbReference type="Proteomes" id="UP000593567"/>
    </source>
</evidence>
<accession>A0A7J7KMX8</accession>
<keyword evidence="3" id="KW-1185">Reference proteome</keyword>